<dbReference type="RefSeq" id="WP_113062163.1">
    <property type="nucleotide sequence ID" value="NZ_CAUPHC010000005.1"/>
</dbReference>
<dbReference type="Proteomes" id="UP000250242">
    <property type="component" value="Unassembled WGS sequence"/>
</dbReference>
<keyword evidence="1" id="KW-1133">Transmembrane helix</keyword>
<name>A0A2X1WEE2_9BURK</name>
<evidence type="ECO:0000313" key="3">
    <source>
        <dbReference type="Proteomes" id="UP000250242"/>
    </source>
</evidence>
<feature type="transmembrane region" description="Helical" evidence="1">
    <location>
        <begin position="39"/>
        <end position="58"/>
    </location>
</feature>
<accession>A0A2X1WEE2</accession>
<evidence type="ECO:0000313" key="2">
    <source>
        <dbReference type="EMBL" id="SPY07014.1"/>
    </source>
</evidence>
<keyword evidence="1" id="KW-0812">Transmembrane</keyword>
<evidence type="ECO:0000256" key="1">
    <source>
        <dbReference type="SAM" id="Phobius"/>
    </source>
</evidence>
<proteinExistence type="predicted"/>
<organism evidence="2 3">
    <name type="scientific">Oligella urethralis</name>
    <dbReference type="NCBI Taxonomy" id="90245"/>
    <lineage>
        <taxon>Bacteria</taxon>
        <taxon>Pseudomonadati</taxon>
        <taxon>Pseudomonadota</taxon>
        <taxon>Betaproteobacteria</taxon>
        <taxon>Burkholderiales</taxon>
        <taxon>Alcaligenaceae</taxon>
        <taxon>Oligella</taxon>
    </lineage>
</organism>
<reference evidence="2 3" key="1">
    <citation type="submission" date="2018-06" db="EMBL/GenBank/DDBJ databases">
        <authorList>
            <consortium name="Pathogen Informatics"/>
            <person name="Doyle S."/>
        </authorList>
    </citation>
    <scope>NUCLEOTIDE SEQUENCE [LARGE SCALE GENOMIC DNA]</scope>
    <source>
        <strain evidence="2 3">NCTC11009</strain>
    </source>
</reference>
<gene>
    <name evidence="2" type="ORF">NCTC11009_00203</name>
</gene>
<dbReference type="AlphaFoldDB" id="A0A2X1WEE2"/>
<feature type="transmembrane region" description="Helical" evidence="1">
    <location>
        <begin position="12"/>
        <end position="33"/>
    </location>
</feature>
<dbReference type="EMBL" id="UATH01000001">
    <property type="protein sequence ID" value="SPY07014.1"/>
    <property type="molecule type" value="Genomic_DNA"/>
</dbReference>
<sequence length="72" mass="8312">MSKLKRQVVSFFAWVSRRWILCVLLLTVVFWILSQNILIGFMSAFLLVLLLLMIHALIQLRQSNHKGPGESS</sequence>
<protein>
    <submittedName>
        <fullName evidence="2">Uncharacterized protein</fullName>
    </submittedName>
</protein>
<keyword evidence="1" id="KW-0472">Membrane</keyword>